<keyword evidence="1" id="KW-0472">Membrane</keyword>
<evidence type="ECO:0000256" key="1">
    <source>
        <dbReference type="SAM" id="Phobius"/>
    </source>
</evidence>
<sequence>MSKYRAGAVSGTSFALACCLAVAGSRWRESGAVYVAGVALGGLVAFIAATRMHGRRGGPGGAALASAAFGWAAAIAAVIFAVATYAVVVTVMSGY</sequence>
<dbReference type="AlphaFoldDB" id="A0A6P2BPX2"/>
<comment type="caution">
    <text evidence="2">The sequence shown here is derived from an EMBL/GenBank/DDBJ whole genome shotgun (WGS) entry which is preliminary data.</text>
</comment>
<feature type="transmembrane region" description="Helical" evidence="1">
    <location>
        <begin position="62"/>
        <end position="88"/>
    </location>
</feature>
<dbReference type="RefSeq" id="WP_145859294.1">
    <property type="nucleotide sequence ID" value="NZ_RPFW01000007.1"/>
</dbReference>
<organism evidence="2 3">
    <name type="scientific">Trebonia kvetii</name>
    <dbReference type="NCBI Taxonomy" id="2480626"/>
    <lineage>
        <taxon>Bacteria</taxon>
        <taxon>Bacillati</taxon>
        <taxon>Actinomycetota</taxon>
        <taxon>Actinomycetes</taxon>
        <taxon>Streptosporangiales</taxon>
        <taxon>Treboniaceae</taxon>
        <taxon>Trebonia</taxon>
    </lineage>
</organism>
<dbReference type="PROSITE" id="PS51257">
    <property type="entry name" value="PROKAR_LIPOPROTEIN"/>
    <property type="match status" value="1"/>
</dbReference>
<name>A0A6P2BPX2_9ACTN</name>
<reference evidence="2 3" key="1">
    <citation type="submission" date="2018-11" db="EMBL/GenBank/DDBJ databases">
        <title>Trebonia kvetii gen.nov., sp.nov., a novel acidophilic actinobacterium, and proposal of the new actinobacterial family Treboniaceae fam. nov.</title>
        <authorList>
            <person name="Rapoport D."/>
            <person name="Sagova-Mareckova M."/>
            <person name="Sedlacek I."/>
            <person name="Provaznik J."/>
            <person name="Kralova S."/>
            <person name="Pavlinic D."/>
            <person name="Benes V."/>
            <person name="Kopecky J."/>
        </authorList>
    </citation>
    <scope>NUCLEOTIDE SEQUENCE [LARGE SCALE GENOMIC DNA]</scope>
    <source>
        <strain evidence="2 3">15Tr583</strain>
    </source>
</reference>
<gene>
    <name evidence="2" type="ORF">EAS64_32485</name>
</gene>
<evidence type="ECO:0000313" key="3">
    <source>
        <dbReference type="Proteomes" id="UP000460272"/>
    </source>
</evidence>
<accession>A0A6P2BPX2</accession>
<feature type="transmembrane region" description="Helical" evidence="1">
    <location>
        <begin position="31"/>
        <end position="50"/>
    </location>
</feature>
<dbReference type="Proteomes" id="UP000460272">
    <property type="component" value="Unassembled WGS sequence"/>
</dbReference>
<keyword evidence="1" id="KW-1133">Transmembrane helix</keyword>
<dbReference type="EMBL" id="RPFW01000007">
    <property type="protein sequence ID" value="TVZ01034.1"/>
    <property type="molecule type" value="Genomic_DNA"/>
</dbReference>
<protein>
    <submittedName>
        <fullName evidence="2">Uncharacterized protein</fullName>
    </submittedName>
</protein>
<keyword evidence="1" id="KW-0812">Transmembrane</keyword>
<proteinExistence type="predicted"/>
<keyword evidence="3" id="KW-1185">Reference proteome</keyword>
<evidence type="ECO:0000313" key="2">
    <source>
        <dbReference type="EMBL" id="TVZ01034.1"/>
    </source>
</evidence>